<dbReference type="PANTHER" id="PTHR30573">
    <property type="entry name" value="QUINOLINATE SYNTHETASE A"/>
    <property type="match status" value="1"/>
</dbReference>
<evidence type="ECO:0000256" key="6">
    <source>
        <dbReference type="ARBA" id="ARBA00022679"/>
    </source>
</evidence>
<evidence type="ECO:0000256" key="2">
    <source>
        <dbReference type="ARBA" id="ARBA00005065"/>
    </source>
</evidence>
<evidence type="ECO:0000256" key="4">
    <source>
        <dbReference type="ARBA" id="ARBA00022485"/>
    </source>
</evidence>
<evidence type="ECO:0000313" key="11">
    <source>
        <dbReference type="Proteomes" id="UP000014210"/>
    </source>
</evidence>
<evidence type="ECO:0000256" key="9">
    <source>
        <dbReference type="ARBA" id="ARBA00023014"/>
    </source>
</evidence>
<evidence type="ECO:0000256" key="5">
    <source>
        <dbReference type="ARBA" id="ARBA00022642"/>
    </source>
</evidence>
<keyword evidence="9" id="KW-0411">Iron-sulfur</keyword>
<dbReference type="Proteomes" id="UP000014210">
    <property type="component" value="Unassembled WGS sequence"/>
</dbReference>
<evidence type="ECO:0000256" key="1">
    <source>
        <dbReference type="ARBA" id="ARBA00001966"/>
    </source>
</evidence>
<keyword evidence="6" id="KW-0808">Transferase</keyword>
<dbReference type="Gene3D" id="3.40.50.10800">
    <property type="entry name" value="NadA-like"/>
    <property type="match status" value="3"/>
</dbReference>
<gene>
    <name evidence="10" type="ORF">OMS_02606</name>
</gene>
<comment type="cofactor">
    <cofactor evidence="1">
        <name>[4Fe-4S] cluster</name>
        <dbReference type="ChEBI" id="CHEBI:49883"/>
    </cofactor>
</comment>
<comment type="pathway">
    <text evidence="2">Cofactor biosynthesis; NAD(+) biosynthesis; quinolinate from iminoaspartate: step 1/1.</text>
</comment>
<evidence type="ECO:0000313" key="10">
    <source>
        <dbReference type="EMBL" id="EOT29609.1"/>
    </source>
</evidence>
<evidence type="ECO:0000256" key="8">
    <source>
        <dbReference type="ARBA" id="ARBA00023004"/>
    </source>
</evidence>
<reference evidence="10 11" key="1">
    <citation type="submission" date="2013-03" db="EMBL/GenBank/DDBJ databases">
        <title>The Genome Sequence of Enterococcus durans ATCC_6056 (Illumina only assembly).</title>
        <authorList>
            <consortium name="The Broad Institute Genomics Platform"/>
            <consortium name="The Broad Institute Genome Sequencing Center for Infectious Disease"/>
            <person name="Earl A."/>
            <person name="Russ C."/>
            <person name="Gilmore M."/>
            <person name="Surin D."/>
            <person name="Walker B."/>
            <person name="Young S."/>
            <person name="Zeng Q."/>
            <person name="Gargeya S."/>
            <person name="Fitzgerald M."/>
            <person name="Haas B."/>
            <person name="Abouelleil A."/>
            <person name="Allen A.W."/>
            <person name="Alvarado L."/>
            <person name="Arachchi H.M."/>
            <person name="Berlin A.M."/>
            <person name="Chapman S.B."/>
            <person name="Gainer-Dewar J."/>
            <person name="Goldberg J."/>
            <person name="Griggs A."/>
            <person name="Gujja S."/>
            <person name="Hansen M."/>
            <person name="Howarth C."/>
            <person name="Imamovic A."/>
            <person name="Ireland A."/>
            <person name="Larimer J."/>
            <person name="McCowan C."/>
            <person name="Murphy C."/>
            <person name="Pearson M."/>
            <person name="Poon T.W."/>
            <person name="Priest M."/>
            <person name="Roberts A."/>
            <person name="Saif S."/>
            <person name="Shea T."/>
            <person name="Sisk P."/>
            <person name="Sykes S."/>
            <person name="Wortman J."/>
            <person name="Nusbaum C."/>
            <person name="Birren B."/>
        </authorList>
    </citation>
    <scope>NUCLEOTIDE SEQUENCE [LARGE SCALE GENOMIC DNA]</scope>
    <source>
        <strain evidence="10 11">ATCC 6056</strain>
    </source>
</reference>
<name>A0ABP2UWT4_9ENTE</name>
<dbReference type="EMBL" id="AHYU01000052">
    <property type="protein sequence ID" value="EOT29609.1"/>
    <property type="molecule type" value="Genomic_DNA"/>
</dbReference>
<accession>A0ABP2UWT4</accession>
<evidence type="ECO:0000256" key="7">
    <source>
        <dbReference type="ARBA" id="ARBA00022723"/>
    </source>
</evidence>
<organism evidence="10 11">
    <name type="scientific">Enterococcus durans ATCC 6056</name>
    <dbReference type="NCBI Taxonomy" id="1140001"/>
    <lineage>
        <taxon>Bacteria</taxon>
        <taxon>Bacillati</taxon>
        <taxon>Bacillota</taxon>
        <taxon>Bacilli</taxon>
        <taxon>Lactobacillales</taxon>
        <taxon>Enterococcaceae</taxon>
        <taxon>Enterococcus</taxon>
    </lineage>
</organism>
<keyword evidence="4" id="KW-0004">4Fe-4S</keyword>
<dbReference type="SUPFAM" id="SSF142754">
    <property type="entry name" value="NadA-like"/>
    <property type="match status" value="1"/>
</dbReference>
<keyword evidence="11" id="KW-1185">Reference proteome</keyword>
<dbReference type="EC" id="2.5.1.72" evidence="3"/>
<comment type="caution">
    <text evidence="10">The sequence shown here is derived from an EMBL/GenBank/DDBJ whole genome shotgun (WGS) entry which is preliminary data.</text>
</comment>
<sequence length="213" mass="23802">MGEFTVTSSNATQVLKWAFKQKKRIFFLPDQHLGRNTAFGMGIPLSDMALWNPRKNELIASAETDPRVILWDGWCSVHQQFTSGQIKALKQADPEINIIVHPECPQEVVALADEYGSTNKILQVVSAAPAGSHWAIGTDNNLVGRMKDTFTDKKISFLNPRSCACLTMNRIRLPHLAWSLEQLVQGEVVNQITVDERTTKSTLKALERMLALS</sequence>
<dbReference type="InterPro" id="IPR036094">
    <property type="entry name" value="NadA_sf"/>
</dbReference>
<protein>
    <recommendedName>
        <fullName evidence="3">quinolinate synthase</fullName>
        <ecNumber evidence="3">2.5.1.72</ecNumber>
    </recommendedName>
</protein>
<keyword evidence="8" id="KW-0408">Iron</keyword>
<proteinExistence type="predicted"/>
<keyword evidence="5" id="KW-0662">Pyridine nucleotide biosynthesis</keyword>
<dbReference type="PANTHER" id="PTHR30573:SF0">
    <property type="entry name" value="QUINOLINATE SYNTHASE, CHLOROPLASTIC"/>
    <property type="match status" value="1"/>
</dbReference>
<dbReference type="Pfam" id="PF02445">
    <property type="entry name" value="NadA"/>
    <property type="match status" value="1"/>
</dbReference>
<dbReference type="InterPro" id="IPR003473">
    <property type="entry name" value="NadA"/>
</dbReference>
<keyword evidence="7" id="KW-0479">Metal-binding</keyword>
<evidence type="ECO:0000256" key="3">
    <source>
        <dbReference type="ARBA" id="ARBA00012669"/>
    </source>
</evidence>